<dbReference type="Gene3D" id="3.10.380.10">
    <property type="entry name" value="Colicin E3-like ribonuclease domain"/>
    <property type="match status" value="1"/>
</dbReference>
<dbReference type="AlphaFoldDB" id="F4HFQ0"/>
<feature type="domain" description="Colicin E3-like ribonuclease" evidence="1">
    <location>
        <begin position="2"/>
        <end position="39"/>
    </location>
</feature>
<dbReference type="SUPFAM" id="SSF63840">
    <property type="entry name" value="Ribonuclease domain of colicin E3"/>
    <property type="match status" value="1"/>
</dbReference>
<dbReference type="EMBL" id="CP002667">
    <property type="protein sequence ID" value="AEC18253.1"/>
    <property type="molecule type" value="Genomic_DNA"/>
</dbReference>
<dbReference type="InterPro" id="IPR009105">
    <property type="entry name" value="Colicin_E3_ribonuclease"/>
</dbReference>
<proteinExistence type="predicted"/>
<protein>
    <recommendedName>
        <fullName evidence="1">Colicin E3-like ribonuclease domain-containing protein</fullName>
    </recommendedName>
</protein>
<evidence type="ECO:0000313" key="2">
    <source>
        <dbReference type="EMBL" id="AEC18253.1"/>
    </source>
</evidence>
<sequence length="40" mass="4700">MDSKYGILEKYNKRGKHLGEFDYKTGEQIKSADPTRRIEP</sequence>
<organism evidence="2 3">
    <name type="scientific">Gallibacterium anatis (strain UMN179)</name>
    <name type="common">Pasteurella anatis</name>
    <dbReference type="NCBI Taxonomy" id="1005058"/>
    <lineage>
        <taxon>Bacteria</taxon>
        <taxon>Pseudomonadati</taxon>
        <taxon>Pseudomonadota</taxon>
        <taxon>Gammaproteobacteria</taxon>
        <taxon>Pasteurellales</taxon>
        <taxon>Pasteurellaceae</taxon>
        <taxon>Gallibacterium</taxon>
    </lineage>
</organism>
<dbReference type="Pfam" id="PF09000">
    <property type="entry name" value="Cytotoxic"/>
    <property type="match status" value="1"/>
</dbReference>
<evidence type="ECO:0000259" key="1">
    <source>
        <dbReference type="Pfam" id="PF09000"/>
    </source>
</evidence>
<dbReference type="KEGG" id="gan:UMN179_02240"/>
<dbReference type="STRING" id="1005058.UMN179_02240"/>
<dbReference type="InterPro" id="IPR036725">
    <property type="entry name" value="ColE3_ribonuclease_sf"/>
</dbReference>
<dbReference type="HOGENOM" id="CLU_3290117_0_0_6"/>
<dbReference type="GO" id="GO:0003723">
    <property type="term" value="F:RNA binding"/>
    <property type="evidence" value="ECO:0007669"/>
    <property type="project" value="InterPro"/>
</dbReference>
<dbReference type="RefSeq" id="WP_013747009.1">
    <property type="nucleotide sequence ID" value="NC_015460.1"/>
</dbReference>
<dbReference type="GO" id="GO:0043022">
    <property type="term" value="F:ribosome binding"/>
    <property type="evidence" value="ECO:0007669"/>
    <property type="project" value="InterPro"/>
</dbReference>
<accession>F4HFQ0</accession>
<dbReference type="Proteomes" id="UP000006908">
    <property type="component" value="Chromosome"/>
</dbReference>
<gene>
    <name evidence="2" type="ordered locus">UMN179_02240</name>
</gene>
<name>F4HFQ0_GALAU</name>
<evidence type="ECO:0000313" key="3">
    <source>
        <dbReference type="Proteomes" id="UP000006908"/>
    </source>
</evidence>
<reference evidence="2 3" key="1">
    <citation type="journal article" date="2011" name="J. Bacteriol.">
        <title>Complete genome sequence of Gallibacterium anatis strain UMN179, isolated from a laying hen with peritonitis.</title>
        <authorList>
            <person name="Johnson T.J."/>
            <person name="Fernandez-Alarcon C."/>
            <person name="Bojesen A.M."/>
            <person name="Nolan L.K."/>
            <person name="Trampel D.W."/>
            <person name="Seemann T."/>
        </authorList>
    </citation>
    <scope>NUCLEOTIDE SEQUENCE [LARGE SCALE GENOMIC DNA]</scope>
    <source>
        <strain evidence="2 3">UMN179</strain>
    </source>
</reference>
<dbReference type="GO" id="GO:0016788">
    <property type="term" value="F:hydrolase activity, acting on ester bonds"/>
    <property type="evidence" value="ECO:0007669"/>
    <property type="project" value="InterPro"/>
</dbReference>